<dbReference type="RefSeq" id="WP_090952118.1">
    <property type="nucleotide sequence ID" value="NZ_FOJS01000065.1"/>
</dbReference>
<dbReference type="EMBL" id="FOJS01000065">
    <property type="protein sequence ID" value="SFA55709.1"/>
    <property type="molecule type" value="Genomic_DNA"/>
</dbReference>
<name>A0A1I0TV36_9BACL</name>
<dbReference type="AlphaFoldDB" id="A0A1I0TV36"/>
<evidence type="ECO:0000313" key="2">
    <source>
        <dbReference type="Proteomes" id="UP000198650"/>
    </source>
</evidence>
<dbReference type="InterPro" id="IPR021146">
    <property type="entry name" value="Phage_gp6-like_head-tail"/>
</dbReference>
<dbReference type="Gene3D" id="1.10.3230.30">
    <property type="entry name" value="Phage gp6-like head-tail connector protein"/>
    <property type="match status" value="1"/>
</dbReference>
<reference evidence="2" key="1">
    <citation type="submission" date="2016-10" db="EMBL/GenBank/DDBJ databases">
        <authorList>
            <person name="Varghese N."/>
            <person name="Submissions S."/>
        </authorList>
    </citation>
    <scope>NUCLEOTIDE SEQUENCE [LARGE SCALE GENOMIC DNA]</scope>
    <source>
        <strain evidence="2">M1</strain>
    </source>
</reference>
<dbReference type="NCBIfam" id="TIGR01560">
    <property type="entry name" value="put_DNA_pack"/>
    <property type="match status" value="1"/>
</dbReference>
<dbReference type="Pfam" id="PF05135">
    <property type="entry name" value="Phage_connect_1"/>
    <property type="match status" value="1"/>
</dbReference>
<evidence type="ECO:0000313" key="1">
    <source>
        <dbReference type="EMBL" id="SFA55709.1"/>
    </source>
</evidence>
<sequence length="94" mass="10740">MIVTLEEAKEWLKVDFSDDDATIQRLINAAEKYLKNATGKTFDSSNELAQLFCFVLIADWYENRELVGRVSDQVRPIIQSILTQLSYAYDSDSA</sequence>
<dbReference type="STRING" id="186116.SAMN05192569_106513"/>
<gene>
    <name evidence="1" type="ORF">SAMN05192569_106513</name>
</gene>
<keyword evidence="2" id="KW-1185">Reference proteome</keyword>
<proteinExistence type="predicted"/>
<accession>A0A1I0TV36</accession>
<dbReference type="Proteomes" id="UP000198650">
    <property type="component" value="Unassembled WGS sequence"/>
</dbReference>
<organism evidence="1 2">
    <name type="scientific">Parageobacillus thermantarcticus</name>
    <dbReference type="NCBI Taxonomy" id="186116"/>
    <lineage>
        <taxon>Bacteria</taxon>
        <taxon>Bacillati</taxon>
        <taxon>Bacillota</taxon>
        <taxon>Bacilli</taxon>
        <taxon>Bacillales</taxon>
        <taxon>Anoxybacillaceae</taxon>
        <taxon>Parageobacillus</taxon>
    </lineage>
</organism>
<dbReference type="InterPro" id="IPR006450">
    <property type="entry name" value="Phage_HK97_gp6-like"/>
</dbReference>
<protein>
    <submittedName>
        <fullName evidence="1">Uncharacterized phage protein (Possible DNA packaging)</fullName>
    </submittedName>
</protein>
<dbReference type="OrthoDB" id="5654at2"/>
<dbReference type="CDD" id="cd08054">
    <property type="entry name" value="gp6"/>
    <property type="match status" value="1"/>
</dbReference>